<accession>A0ABW3JER5</accession>
<keyword evidence="1" id="KW-0732">Signal</keyword>
<reference evidence="3" key="1">
    <citation type="journal article" date="2019" name="Int. J. Syst. Evol. Microbiol.">
        <title>The Global Catalogue of Microorganisms (GCM) 10K type strain sequencing project: providing services to taxonomists for standard genome sequencing and annotation.</title>
        <authorList>
            <consortium name="The Broad Institute Genomics Platform"/>
            <consortium name="The Broad Institute Genome Sequencing Center for Infectious Disease"/>
            <person name="Wu L."/>
            <person name="Ma J."/>
        </authorList>
    </citation>
    <scope>NUCLEOTIDE SEQUENCE [LARGE SCALE GENOMIC DNA]</scope>
    <source>
        <strain evidence="3">CCUG 62414</strain>
    </source>
</reference>
<evidence type="ECO:0000313" key="3">
    <source>
        <dbReference type="Proteomes" id="UP001597061"/>
    </source>
</evidence>
<keyword evidence="3" id="KW-1185">Reference proteome</keyword>
<protein>
    <recommendedName>
        <fullName evidence="4">Secreted protein (Por secretion system target)</fullName>
    </recommendedName>
</protein>
<feature type="chain" id="PRO_5047305062" description="Secreted protein (Por secretion system target)" evidence="1">
    <location>
        <begin position="24"/>
        <end position="883"/>
    </location>
</feature>
<evidence type="ECO:0008006" key="4">
    <source>
        <dbReference type="Google" id="ProtNLM"/>
    </source>
</evidence>
<gene>
    <name evidence="2" type="ORF">ACFQ1R_01490</name>
</gene>
<sequence length="883" mass="92478">MKKQITFLLFTLLFALTSSQMMAQKHVLYVMADGVKIYNDDAVAVAGNYYGKNASDKNYGIVTKSSLFGNDPVLKMLKADSNFSVTYITATNGASVPLAKVTSLTVGSAGLPSGNTLAVNGNIDTAGFDLIIATENVSGSFNFIKGGATPGILAPSNLTAPIIYAKSILFKNGSLVTSTTATSITTQNLSMQVVNATSPIFTGITVSNGSNIPLFRTTSDDYGIASGQKAIDVINGLEISGATNTLLATVPEITAQGVGQTAVGINYFPTNTQLGTDASGILAKDAIVLPFSWGATVKQDGGNITPELLTIWRNAAYMLTGQTIPSGMIANPTANSYEMVAHTYTYDFRNGSFINTTTNNTLLSSIVHNSVNSNPVFALNDITGTGASPKYRYYADADANPFVFARAKDVRLDYDVNGDNFYDATRGLNLKTGSKIHIKTWGTASVRVPLDAASNLDYALSVPNINSKSWVSINGVSYNGPSTVAVNLVIDGTASTVTDLAYNIYSTTGNSQDLVLTADATNGGTDIFIPYVEVTYNLLQAKPKEILYLNQIGVGQGAGASAPGADPVITMLEADPNFNVTYIESDQSGTQIPALSGFDLVIVQETFSSGAAVFKPGGKLGVKDVTIPIIYNKSYAFRNGKAVTDANASVPNGQTDVTVTVAPANQTSPLFKGISFTGGNTFNIFGAATASDDGTAGGGTKSIDAVIDLDITTGGESLATTSYATNPATSMVINYLPSGTQLGTATTDKLNVNAVALAFSYGATIMGDGTNISPQALTIWRNAAYMLTGLSVPSTLVANPNFTLGIDKAGEVSNVSSNVKSVGKRIYVSNVKSSTEVNIYSITGALVKSFKTNSDIDFEFKTGLWIATVKTFEGEKAVKLLTR</sequence>
<dbReference type="EMBL" id="JBHTJI010000001">
    <property type="protein sequence ID" value="MFD0988756.1"/>
    <property type="molecule type" value="Genomic_DNA"/>
</dbReference>
<dbReference type="Proteomes" id="UP001597061">
    <property type="component" value="Unassembled WGS sequence"/>
</dbReference>
<evidence type="ECO:0000313" key="2">
    <source>
        <dbReference type="EMBL" id="MFD0988756.1"/>
    </source>
</evidence>
<name>A0ABW3JER5_9FLAO</name>
<organism evidence="2 3">
    <name type="scientific">Mariniflexile jejuense</name>
    <dbReference type="NCBI Taxonomy" id="1173582"/>
    <lineage>
        <taxon>Bacteria</taxon>
        <taxon>Pseudomonadati</taxon>
        <taxon>Bacteroidota</taxon>
        <taxon>Flavobacteriia</taxon>
        <taxon>Flavobacteriales</taxon>
        <taxon>Flavobacteriaceae</taxon>
        <taxon>Mariniflexile</taxon>
    </lineage>
</organism>
<comment type="caution">
    <text evidence="2">The sequence shown here is derived from an EMBL/GenBank/DDBJ whole genome shotgun (WGS) entry which is preliminary data.</text>
</comment>
<feature type="signal peptide" evidence="1">
    <location>
        <begin position="1"/>
        <end position="23"/>
    </location>
</feature>
<evidence type="ECO:0000256" key="1">
    <source>
        <dbReference type="SAM" id="SignalP"/>
    </source>
</evidence>
<dbReference type="RefSeq" id="WP_379924330.1">
    <property type="nucleotide sequence ID" value="NZ_JBHTJI010000001.1"/>
</dbReference>
<proteinExistence type="predicted"/>